<keyword evidence="3 10" id="KW-0489">Methyltransferase</keyword>
<evidence type="ECO:0000256" key="5">
    <source>
        <dbReference type="ARBA" id="ARBA00022679"/>
    </source>
</evidence>
<dbReference type="GO" id="GO:0047151">
    <property type="term" value="F:tRNA (uracil(54)-C5)-methyltransferase activity, 5,10-methylenetetrahydrofolate-dependent"/>
    <property type="evidence" value="ECO:0007669"/>
    <property type="project" value="UniProtKB-UniRule"/>
</dbReference>
<dbReference type="AlphaFoldDB" id="A0A7W6DLR2"/>
<evidence type="ECO:0000256" key="4">
    <source>
        <dbReference type="ARBA" id="ARBA00022630"/>
    </source>
</evidence>
<dbReference type="NCBIfam" id="TIGR00137">
    <property type="entry name" value="gid_trmFO"/>
    <property type="match status" value="1"/>
</dbReference>
<dbReference type="PANTHER" id="PTHR11806:SF2">
    <property type="entry name" value="METHYLENETETRAHYDROFOLATE--TRNA-(URACIL-5-)-METHYLTRANSFERASE TRMFO"/>
    <property type="match status" value="1"/>
</dbReference>
<dbReference type="GO" id="GO:0002098">
    <property type="term" value="P:tRNA wobble uridine modification"/>
    <property type="evidence" value="ECO:0007669"/>
    <property type="project" value="TreeGrafter"/>
</dbReference>
<gene>
    <name evidence="10" type="primary">trmFO</name>
    <name evidence="12" type="ORF">GGQ68_001476</name>
</gene>
<dbReference type="HAMAP" id="MF_01037">
    <property type="entry name" value="TrmFO"/>
    <property type="match status" value="1"/>
</dbReference>
<keyword evidence="13" id="KW-1185">Reference proteome</keyword>
<evidence type="ECO:0000313" key="12">
    <source>
        <dbReference type="EMBL" id="MBB3985147.1"/>
    </source>
</evidence>
<dbReference type="InterPro" id="IPR040131">
    <property type="entry name" value="MnmG_N"/>
</dbReference>
<dbReference type="SUPFAM" id="SSF51905">
    <property type="entry name" value="FAD/NAD(P)-binding domain"/>
    <property type="match status" value="1"/>
</dbReference>
<evidence type="ECO:0000313" key="13">
    <source>
        <dbReference type="Proteomes" id="UP000541426"/>
    </source>
</evidence>
<dbReference type="Proteomes" id="UP000541426">
    <property type="component" value="Unassembled WGS sequence"/>
</dbReference>
<comment type="caution">
    <text evidence="12">The sequence shown here is derived from an EMBL/GenBank/DDBJ whole genome shotgun (WGS) entry which is preliminary data.</text>
</comment>
<organism evidence="12 13">
    <name type="scientific">Sagittula marina</name>
    <dbReference type="NCBI Taxonomy" id="943940"/>
    <lineage>
        <taxon>Bacteria</taxon>
        <taxon>Pseudomonadati</taxon>
        <taxon>Pseudomonadota</taxon>
        <taxon>Alphaproteobacteria</taxon>
        <taxon>Rhodobacterales</taxon>
        <taxon>Roseobacteraceae</taxon>
        <taxon>Sagittula</taxon>
    </lineage>
</organism>
<reference evidence="12 13" key="1">
    <citation type="submission" date="2020-08" db="EMBL/GenBank/DDBJ databases">
        <title>Genomic Encyclopedia of Type Strains, Phase IV (KMG-IV): sequencing the most valuable type-strain genomes for metagenomic binning, comparative biology and taxonomic classification.</title>
        <authorList>
            <person name="Goeker M."/>
        </authorList>
    </citation>
    <scope>NUCLEOTIDE SEQUENCE [LARGE SCALE GENOMIC DNA]</scope>
    <source>
        <strain evidence="12 13">DSM 102235</strain>
    </source>
</reference>
<keyword evidence="8 10" id="KW-0521">NADP</keyword>
<dbReference type="GO" id="GO:0005829">
    <property type="term" value="C:cytosol"/>
    <property type="evidence" value="ECO:0007669"/>
    <property type="project" value="TreeGrafter"/>
</dbReference>
<evidence type="ECO:0000256" key="10">
    <source>
        <dbReference type="HAMAP-Rule" id="MF_01037"/>
    </source>
</evidence>
<dbReference type="RefSeq" id="WP_183964429.1">
    <property type="nucleotide sequence ID" value="NZ_BAABBZ010000059.1"/>
</dbReference>
<comment type="catalytic activity">
    <reaction evidence="10">
        <text>uridine(54) in tRNA + (6R)-5,10-methylene-5,6,7,8-tetrahydrofolate + NADH + H(+) = 5-methyluridine(54) in tRNA + (6S)-5,6,7,8-tetrahydrofolate + NAD(+)</text>
        <dbReference type="Rhea" id="RHEA:16873"/>
        <dbReference type="Rhea" id="RHEA-COMP:10167"/>
        <dbReference type="Rhea" id="RHEA-COMP:10193"/>
        <dbReference type="ChEBI" id="CHEBI:15378"/>
        <dbReference type="ChEBI" id="CHEBI:15636"/>
        <dbReference type="ChEBI" id="CHEBI:57453"/>
        <dbReference type="ChEBI" id="CHEBI:57540"/>
        <dbReference type="ChEBI" id="CHEBI:57945"/>
        <dbReference type="ChEBI" id="CHEBI:65315"/>
        <dbReference type="ChEBI" id="CHEBI:74447"/>
        <dbReference type="EC" id="2.1.1.74"/>
    </reaction>
</comment>
<dbReference type="EC" id="2.1.1.74" evidence="10"/>
<dbReference type="PANTHER" id="PTHR11806">
    <property type="entry name" value="GLUCOSE INHIBITED DIVISION PROTEIN A"/>
    <property type="match status" value="1"/>
</dbReference>
<evidence type="ECO:0000256" key="3">
    <source>
        <dbReference type="ARBA" id="ARBA00022603"/>
    </source>
</evidence>
<comment type="similarity">
    <text evidence="10">Belongs to the MnmG family. TrmFO subfamily.</text>
</comment>
<keyword evidence="9 10" id="KW-0520">NAD</keyword>
<dbReference type="InterPro" id="IPR004417">
    <property type="entry name" value="TrmFO"/>
</dbReference>
<dbReference type="EMBL" id="JACIEJ010000003">
    <property type="protein sequence ID" value="MBB3985147.1"/>
    <property type="molecule type" value="Genomic_DNA"/>
</dbReference>
<dbReference type="Gene3D" id="3.50.50.60">
    <property type="entry name" value="FAD/NAD(P)-binding domain"/>
    <property type="match status" value="2"/>
</dbReference>
<keyword evidence="4 10" id="KW-0285">Flavoprotein</keyword>
<name>A0A7W6DLR2_9RHOB</name>
<keyword evidence="2 10" id="KW-0963">Cytoplasm</keyword>
<feature type="domain" description="MnmG N-terminal" evidence="11">
    <location>
        <begin position="5"/>
        <end position="374"/>
    </location>
</feature>
<keyword evidence="7 10" id="KW-0274">FAD</keyword>
<accession>A0A7W6DLR2</accession>
<evidence type="ECO:0000256" key="9">
    <source>
        <dbReference type="ARBA" id="ARBA00023027"/>
    </source>
</evidence>
<comment type="function">
    <text evidence="10">Catalyzes the folate-dependent formation of 5-methyl-uridine at position 54 (M-5-U54) in all tRNAs.</text>
</comment>
<dbReference type="GO" id="GO:0050660">
    <property type="term" value="F:flavin adenine dinucleotide binding"/>
    <property type="evidence" value="ECO:0007669"/>
    <property type="project" value="UniProtKB-UniRule"/>
</dbReference>
<keyword evidence="6 10" id="KW-0819">tRNA processing</keyword>
<comment type="catalytic activity">
    <reaction evidence="10">
        <text>uridine(54) in tRNA + (6R)-5,10-methylene-5,6,7,8-tetrahydrofolate + NADPH + H(+) = 5-methyluridine(54) in tRNA + (6S)-5,6,7,8-tetrahydrofolate + NADP(+)</text>
        <dbReference type="Rhea" id="RHEA:62372"/>
        <dbReference type="Rhea" id="RHEA-COMP:10167"/>
        <dbReference type="Rhea" id="RHEA-COMP:10193"/>
        <dbReference type="ChEBI" id="CHEBI:15378"/>
        <dbReference type="ChEBI" id="CHEBI:15636"/>
        <dbReference type="ChEBI" id="CHEBI:57453"/>
        <dbReference type="ChEBI" id="CHEBI:57783"/>
        <dbReference type="ChEBI" id="CHEBI:58349"/>
        <dbReference type="ChEBI" id="CHEBI:65315"/>
        <dbReference type="ChEBI" id="CHEBI:74447"/>
        <dbReference type="EC" id="2.1.1.74"/>
    </reaction>
</comment>
<dbReference type="InterPro" id="IPR036188">
    <property type="entry name" value="FAD/NAD-bd_sf"/>
</dbReference>
<evidence type="ECO:0000259" key="11">
    <source>
        <dbReference type="Pfam" id="PF01134"/>
    </source>
</evidence>
<evidence type="ECO:0000256" key="7">
    <source>
        <dbReference type="ARBA" id="ARBA00022827"/>
    </source>
</evidence>
<proteinExistence type="inferred from homology"/>
<dbReference type="GO" id="GO:0030488">
    <property type="term" value="P:tRNA methylation"/>
    <property type="evidence" value="ECO:0007669"/>
    <property type="project" value="TreeGrafter"/>
</dbReference>
<evidence type="ECO:0000256" key="8">
    <source>
        <dbReference type="ARBA" id="ARBA00022857"/>
    </source>
</evidence>
<dbReference type="Pfam" id="PF01134">
    <property type="entry name" value="GIDA"/>
    <property type="match status" value="1"/>
</dbReference>
<dbReference type="NCBIfam" id="NF003739">
    <property type="entry name" value="PRK05335.1"/>
    <property type="match status" value="1"/>
</dbReference>
<sequence length="450" mass="49078">MTHTLHIVGGGMAGSEAAWQAANLGIQVVLHEMRPKVETFAHRTGDLGEMVCSNSFRSDDHEQNAVGLLHWEMREAGGLIMDTAYTHRLPAGGALAVDRDAFSAAVTAKIAAHPNISVSHEEITELPSEGHWIFATGPLTSEALGAAIQAETGADRLAFFDAIAPIVYAETINMDVAWLQSRYDKGETEEEQKAYINCPMTKDQYEAFIDALLAADKTEFHEGETAKYFDGCLPIEVMAERGRETLRHGPMKPVGLTNPHDPETKAYAVVQLRRDNALGTLFNIVGFQTKMKYGAQTSVFKTIPGLEDASFARLGGIHRNTFLNSPTLLDDQMRLRSKPNIRFAGQVTGVEGYVESASMGLVAGRLAAAEILGQPLASVPQDTAHGALIHHITGGAEAKTFQPMNVNFGLFRPLDGLKGGRRGRKDRYKAYTDRAKACWTDWLATQKELA</sequence>
<comment type="subcellular location">
    <subcellularLocation>
        <location evidence="10">Cytoplasm</location>
    </subcellularLocation>
</comment>
<evidence type="ECO:0000256" key="1">
    <source>
        <dbReference type="ARBA" id="ARBA00001974"/>
    </source>
</evidence>
<keyword evidence="5 10" id="KW-0808">Transferase</keyword>
<evidence type="ECO:0000256" key="6">
    <source>
        <dbReference type="ARBA" id="ARBA00022694"/>
    </source>
</evidence>
<dbReference type="InterPro" id="IPR002218">
    <property type="entry name" value="MnmG-rel"/>
</dbReference>
<evidence type="ECO:0000256" key="2">
    <source>
        <dbReference type="ARBA" id="ARBA00022490"/>
    </source>
</evidence>
<protein>
    <recommendedName>
        <fullName evidence="10">Methylenetetrahydrofolate--tRNA-(uracil-5-)-methyltransferase TrmFO</fullName>
        <ecNumber evidence="10">2.1.1.74</ecNumber>
    </recommendedName>
    <alternativeName>
        <fullName evidence="10">Folate-dependent tRNA (uracil-5-)-methyltransferase</fullName>
    </alternativeName>
    <alternativeName>
        <fullName evidence="10">Folate-dependent tRNA(M-5-U54)-methyltransferase</fullName>
    </alternativeName>
</protein>
<comment type="cofactor">
    <cofactor evidence="1 10">
        <name>FAD</name>
        <dbReference type="ChEBI" id="CHEBI:57692"/>
    </cofactor>
</comment>
<feature type="binding site" evidence="10">
    <location>
        <begin position="9"/>
        <end position="14"/>
    </location>
    <ligand>
        <name>FAD</name>
        <dbReference type="ChEBI" id="CHEBI:57692"/>
    </ligand>
</feature>